<comment type="similarity">
    <text evidence="1 8">Belongs to the SOS response-associated peptidase family.</text>
</comment>
<keyword evidence="2 8" id="KW-0645">Protease</keyword>
<evidence type="ECO:0000256" key="1">
    <source>
        <dbReference type="ARBA" id="ARBA00008136"/>
    </source>
</evidence>
<gene>
    <name evidence="9" type="ORF">HQ393_08790</name>
</gene>
<name>A0A7H9BLN6_9NEIS</name>
<dbReference type="PANTHER" id="PTHR13604:SF0">
    <property type="entry name" value="ABASIC SITE PROCESSING PROTEIN HMCES"/>
    <property type="match status" value="1"/>
</dbReference>
<dbReference type="KEGG" id="chiz:HQ393_08790"/>
<dbReference type="GO" id="GO:0008233">
    <property type="term" value="F:peptidase activity"/>
    <property type="evidence" value="ECO:0007669"/>
    <property type="project" value="UniProtKB-KW"/>
</dbReference>
<dbReference type="RefSeq" id="WP_179354850.1">
    <property type="nucleotide sequence ID" value="NZ_CP058627.1"/>
</dbReference>
<keyword evidence="10" id="KW-1185">Reference proteome</keyword>
<dbReference type="Pfam" id="PF02586">
    <property type="entry name" value="SRAP"/>
    <property type="match status" value="1"/>
</dbReference>
<evidence type="ECO:0000256" key="7">
    <source>
        <dbReference type="ARBA" id="ARBA00023239"/>
    </source>
</evidence>
<dbReference type="GO" id="GO:0003697">
    <property type="term" value="F:single-stranded DNA binding"/>
    <property type="evidence" value="ECO:0007669"/>
    <property type="project" value="InterPro"/>
</dbReference>
<evidence type="ECO:0000313" key="9">
    <source>
        <dbReference type="EMBL" id="QLG88334.1"/>
    </source>
</evidence>
<dbReference type="PANTHER" id="PTHR13604">
    <property type="entry name" value="DC12-RELATED"/>
    <property type="match status" value="1"/>
</dbReference>
<evidence type="ECO:0000256" key="4">
    <source>
        <dbReference type="ARBA" id="ARBA00022801"/>
    </source>
</evidence>
<keyword evidence="5" id="KW-0190">Covalent protein-DNA linkage</keyword>
<sequence>MCVNYLTVPKRTLITHFDASAPDEDWREEVWQDYAAPILIAGDLARQTIVANYGFLPQRKLPTGTRYSTMNARAETIGQLKSYRSAWHATQFCLIPMQGFFEPCYESGKAERQLIQLASGEPFAVAGIWREWQEENGKISHSFTQITINADQHPLMKRMHKANEEKRSLVLIEERDYDAWLDCQKPELARTLLRHTAIEQLQAIATPKASVRKQDSLF</sequence>
<evidence type="ECO:0000313" key="10">
    <source>
        <dbReference type="Proteomes" id="UP000509597"/>
    </source>
</evidence>
<keyword evidence="7" id="KW-0456">Lyase</keyword>
<keyword evidence="6" id="KW-0238">DNA-binding</keyword>
<evidence type="ECO:0000256" key="3">
    <source>
        <dbReference type="ARBA" id="ARBA00022763"/>
    </source>
</evidence>
<protein>
    <recommendedName>
        <fullName evidence="8">Abasic site processing protein</fullName>
        <ecNumber evidence="8">3.4.-.-</ecNumber>
    </recommendedName>
</protein>
<dbReference type="AlphaFoldDB" id="A0A7H9BLN6"/>
<dbReference type="Proteomes" id="UP000509597">
    <property type="component" value="Chromosome"/>
</dbReference>
<accession>A0A7H9BLN6</accession>
<evidence type="ECO:0000256" key="2">
    <source>
        <dbReference type="ARBA" id="ARBA00022670"/>
    </source>
</evidence>
<evidence type="ECO:0000256" key="8">
    <source>
        <dbReference type="RuleBase" id="RU364100"/>
    </source>
</evidence>
<dbReference type="EC" id="3.4.-.-" evidence="8"/>
<organism evidence="9 10">
    <name type="scientific">Chitinibacter bivalviorum</name>
    <dbReference type="NCBI Taxonomy" id="2739434"/>
    <lineage>
        <taxon>Bacteria</taxon>
        <taxon>Pseudomonadati</taxon>
        <taxon>Pseudomonadota</taxon>
        <taxon>Betaproteobacteria</taxon>
        <taxon>Neisseriales</taxon>
        <taxon>Chitinibacteraceae</taxon>
        <taxon>Chitinibacter</taxon>
    </lineage>
</organism>
<evidence type="ECO:0000256" key="5">
    <source>
        <dbReference type="ARBA" id="ARBA00023124"/>
    </source>
</evidence>
<keyword evidence="3" id="KW-0227">DNA damage</keyword>
<evidence type="ECO:0000256" key="6">
    <source>
        <dbReference type="ARBA" id="ARBA00023125"/>
    </source>
</evidence>
<dbReference type="SUPFAM" id="SSF143081">
    <property type="entry name" value="BB1717-like"/>
    <property type="match status" value="1"/>
</dbReference>
<dbReference type="GO" id="GO:0006508">
    <property type="term" value="P:proteolysis"/>
    <property type="evidence" value="ECO:0007669"/>
    <property type="project" value="UniProtKB-KW"/>
</dbReference>
<dbReference type="Gene3D" id="3.90.1680.10">
    <property type="entry name" value="SOS response associated peptidase-like"/>
    <property type="match status" value="1"/>
</dbReference>
<dbReference type="GO" id="GO:0106300">
    <property type="term" value="P:protein-DNA covalent cross-linking repair"/>
    <property type="evidence" value="ECO:0007669"/>
    <property type="project" value="InterPro"/>
</dbReference>
<keyword evidence="4 8" id="KW-0378">Hydrolase</keyword>
<reference evidence="9 10" key="1">
    <citation type="submission" date="2020-07" db="EMBL/GenBank/DDBJ databases">
        <title>Complete genome sequence of Chitinibacter sp. 2T18.</title>
        <authorList>
            <person name="Bae J.-W."/>
            <person name="Choi J.-W."/>
        </authorList>
    </citation>
    <scope>NUCLEOTIDE SEQUENCE [LARGE SCALE GENOMIC DNA]</scope>
    <source>
        <strain evidence="9 10">2T18</strain>
    </source>
</reference>
<dbReference type="EMBL" id="CP058627">
    <property type="protein sequence ID" value="QLG88334.1"/>
    <property type="molecule type" value="Genomic_DNA"/>
</dbReference>
<proteinExistence type="inferred from homology"/>
<dbReference type="InterPro" id="IPR036590">
    <property type="entry name" value="SRAP-like"/>
</dbReference>
<dbReference type="GO" id="GO:0016829">
    <property type="term" value="F:lyase activity"/>
    <property type="evidence" value="ECO:0007669"/>
    <property type="project" value="UniProtKB-KW"/>
</dbReference>
<dbReference type="InterPro" id="IPR003738">
    <property type="entry name" value="SRAP"/>
</dbReference>